<keyword evidence="2" id="KW-1185">Reference proteome</keyword>
<dbReference type="Proteomes" id="UP000499080">
    <property type="component" value="Unassembled WGS sequence"/>
</dbReference>
<name>A0A4Y2RY82_ARAVE</name>
<evidence type="ECO:0000313" key="1">
    <source>
        <dbReference type="EMBL" id="GBN80199.1"/>
    </source>
</evidence>
<dbReference type="AlphaFoldDB" id="A0A4Y2RY82"/>
<protein>
    <submittedName>
        <fullName evidence="1">Uncharacterized protein</fullName>
    </submittedName>
</protein>
<proteinExistence type="predicted"/>
<gene>
    <name evidence="1" type="ORF">AVEN_119317_1</name>
</gene>
<dbReference type="EMBL" id="BGPR01018813">
    <property type="protein sequence ID" value="GBN80199.1"/>
    <property type="molecule type" value="Genomic_DNA"/>
</dbReference>
<evidence type="ECO:0000313" key="2">
    <source>
        <dbReference type="Proteomes" id="UP000499080"/>
    </source>
</evidence>
<reference evidence="1 2" key="1">
    <citation type="journal article" date="2019" name="Sci. Rep.">
        <title>Orb-weaving spider Araneus ventricosus genome elucidates the spidroin gene catalogue.</title>
        <authorList>
            <person name="Kono N."/>
            <person name="Nakamura H."/>
            <person name="Ohtoshi R."/>
            <person name="Moran D.A.P."/>
            <person name="Shinohara A."/>
            <person name="Yoshida Y."/>
            <person name="Fujiwara M."/>
            <person name="Mori M."/>
            <person name="Tomita M."/>
            <person name="Arakawa K."/>
        </authorList>
    </citation>
    <scope>NUCLEOTIDE SEQUENCE [LARGE SCALE GENOMIC DNA]</scope>
</reference>
<sequence>MPLFHHTSPLLLYNPDGGNITRTGIHILLILDKTTQQMQFESPHRNEDEHHFSFFPKNHLAASDSRIILLQVDQGPLHTLALRHRKKQRLIGQACVRRYFRDL</sequence>
<organism evidence="1 2">
    <name type="scientific">Araneus ventricosus</name>
    <name type="common">Orbweaver spider</name>
    <name type="synonym">Epeira ventricosa</name>
    <dbReference type="NCBI Taxonomy" id="182803"/>
    <lineage>
        <taxon>Eukaryota</taxon>
        <taxon>Metazoa</taxon>
        <taxon>Ecdysozoa</taxon>
        <taxon>Arthropoda</taxon>
        <taxon>Chelicerata</taxon>
        <taxon>Arachnida</taxon>
        <taxon>Araneae</taxon>
        <taxon>Araneomorphae</taxon>
        <taxon>Entelegynae</taxon>
        <taxon>Araneoidea</taxon>
        <taxon>Araneidae</taxon>
        <taxon>Araneus</taxon>
    </lineage>
</organism>
<comment type="caution">
    <text evidence="1">The sequence shown here is derived from an EMBL/GenBank/DDBJ whole genome shotgun (WGS) entry which is preliminary data.</text>
</comment>
<accession>A0A4Y2RY82</accession>